<dbReference type="GO" id="GO:0098813">
    <property type="term" value="P:nuclear chromosome segregation"/>
    <property type="evidence" value="ECO:0007669"/>
    <property type="project" value="UniProtKB-ARBA"/>
</dbReference>
<dbReference type="FunFam" id="3.30.200.20:FF:000131">
    <property type="entry name" value="Dual specificity protein kinase TTK"/>
    <property type="match status" value="1"/>
</dbReference>
<keyword evidence="1 7" id="KW-0723">Serine/threonine-protein kinase</keyword>
<evidence type="ECO:0000256" key="1">
    <source>
        <dbReference type="ARBA" id="ARBA00022527"/>
    </source>
</evidence>
<keyword evidence="5 6" id="KW-0067">ATP-binding</keyword>
<dbReference type="PROSITE" id="PS00107">
    <property type="entry name" value="PROTEIN_KINASE_ATP"/>
    <property type="match status" value="1"/>
</dbReference>
<dbReference type="SMART" id="SM00220">
    <property type="entry name" value="S_TKc"/>
    <property type="match status" value="1"/>
</dbReference>
<comment type="similarity">
    <text evidence="7">Belongs to the protein kinase superfamily.</text>
</comment>
<protein>
    <submittedName>
        <fullName evidence="10">Pkinase-domain-containing protein</fullName>
    </submittedName>
</protein>
<keyword evidence="4 10" id="KW-0418">Kinase</keyword>
<evidence type="ECO:0000256" key="8">
    <source>
        <dbReference type="SAM" id="MobiDB-lite"/>
    </source>
</evidence>
<feature type="compositionally biased region" description="Basic and acidic residues" evidence="8">
    <location>
        <begin position="1"/>
        <end position="20"/>
    </location>
</feature>
<dbReference type="InterPro" id="IPR008271">
    <property type="entry name" value="Ser/Thr_kinase_AS"/>
</dbReference>
<gene>
    <name evidence="10" type="ORF">K493DRAFT_284921</name>
</gene>
<dbReference type="Gene3D" id="1.10.510.10">
    <property type="entry name" value="Transferase(Phosphotransferase) domain 1"/>
    <property type="match status" value="1"/>
</dbReference>
<dbReference type="EMBL" id="MCFE01000242">
    <property type="protein sequence ID" value="ORX93260.1"/>
    <property type="molecule type" value="Genomic_DNA"/>
</dbReference>
<evidence type="ECO:0000313" key="11">
    <source>
        <dbReference type="Proteomes" id="UP000193498"/>
    </source>
</evidence>
<dbReference type="PANTHER" id="PTHR22974:SF21">
    <property type="entry name" value="DUAL SPECIFICITY PROTEIN KINASE TTK"/>
    <property type="match status" value="1"/>
</dbReference>
<evidence type="ECO:0000259" key="9">
    <source>
        <dbReference type="PROSITE" id="PS50011"/>
    </source>
</evidence>
<dbReference type="Pfam" id="PF00069">
    <property type="entry name" value="Pkinase"/>
    <property type="match status" value="1"/>
</dbReference>
<dbReference type="GO" id="GO:0005524">
    <property type="term" value="F:ATP binding"/>
    <property type="evidence" value="ECO:0007669"/>
    <property type="project" value="UniProtKB-UniRule"/>
</dbReference>
<reference evidence="10 11" key="1">
    <citation type="submission" date="2016-07" db="EMBL/GenBank/DDBJ databases">
        <title>Pervasive Adenine N6-methylation of Active Genes in Fungi.</title>
        <authorList>
            <consortium name="DOE Joint Genome Institute"/>
            <person name="Mondo S.J."/>
            <person name="Dannebaum R.O."/>
            <person name="Kuo R.C."/>
            <person name="Labutti K."/>
            <person name="Haridas S."/>
            <person name="Kuo A."/>
            <person name="Salamov A."/>
            <person name="Ahrendt S.R."/>
            <person name="Lipzen A."/>
            <person name="Sullivan W."/>
            <person name="Andreopoulos W.B."/>
            <person name="Clum A."/>
            <person name="Lindquist E."/>
            <person name="Daum C."/>
            <person name="Ramamoorthy G.K."/>
            <person name="Gryganskyi A."/>
            <person name="Culley D."/>
            <person name="Magnuson J.K."/>
            <person name="James T.Y."/>
            <person name="O'Malley M.A."/>
            <person name="Stajich J.E."/>
            <person name="Spatafora J.W."/>
            <person name="Visel A."/>
            <person name="Grigoriev I.V."/>
        </authorList>
    </citation>
    <scope>NUCLEOTIDE SEQUENCE [LARGE SCALE GENOMIC DNA]</scope>
    <source>
        <strain evidence="10 11">CBS 931.73</strain>
    </source>
</reference>
<sequence length="411" mass="46350">MEEPKASEFEEISGKPHQAEDSNLPKSAKATNETIPSEPVVKPPSPELGPPSNMPPPESRNPRSIILVNNRPFTRLEIIGRGGSSKVYKVMAPNNKIYALKRVTFDSADKKTITGYINEIKLLNRLSKNECIIKLYDSEVNYDKGYLLMVMECGEIDLAHVLQRQQGKPINLNFIRMYWEQMLHAVHAIHEEKIVHSDLKPANFLLVEGSLKLIDFGIAKAIGNDTTHIYRDQQIGTVNYMSPEALSETADGARVMKLGRASDVWSLGCILYQMIYGHTPFSHLNLYQKLKAIPSPKHVIEFPAYTEVDDSSDHERVVVDEDLLSVMRCCLERDPRQRLTIPDLLNHPFIRPHTSTDQCSGPLLTAEVIATIVKRTLSLKDLKVKIHGSYSPSSDSEMEDISEIIQRELKV</sequence>
<accession>A0A1Y1Y5G4</accession>
<name>A0A1Y1Y5G4_9FUNG</name>
<dbReference type="Gene3D" id="3.30.200.20">
    <property type="entry name" value="Phosphorylase Kinase, domain 1"/>
    <property type="match status" value="1"/>
</dbReference>
<evidence type="ECO:0000256" key="7">
    <source>
        <dbReference type="RuleBase" id="RU000304"/>
    </source>
</evidence>
<evidence type="ECO:0000256" key="6">
    <source>
        <dbReference type="PROSITE-ProRule" id="PRU10141"/>
    </source>
</evidence>
<keyword evidence="2" id="KW-0808">Transferase</keyword>
<evidence type="ECO:0000256" key="4">
    <source>
        <dbReference type="ARBA" id="ARBA00022777"/>
    </source>
</evidence>
<dbReference type="OrthoDB" id="20524at2759"/>
<dbReference type="GO" id="GO:0004674">
    <property type="term" value="F:protein serine/threonine kinase activity"/>
    <property type="evidence" value="ECO:0007669"/>
    <property type="project" value="UniProtKB-KW"/>
</dbReference>
<keyword evidence="3 6" id="KW-0547">Nucleotide-binding</keyword>
<dbReference type="GO" id="GO:0004712">
    <property type="term" value="F:protein serine/threonine/tyrosine kinase activity"/>
    <property type="evidence" value="ECO:0007669"/>
    <property type="project" value="TreeGrafter"/>
</dbReference>
<dbReference type="CDD" id="cd14131">
    <property type="entry name" value="PKc_Mps1"/>
    <property type="match status" value="1"/>
</dbReference>
<evidence type="ECO:0000256" key="2">
    <source>
        <dbReference type="ARBA" id="ARBA00022679"/>
    </source>
</evidence>
<feature type="region of interest" description="Disordered" evidence="8">
    <location>
        <begin position="1"/>
        <end position="65"/>
    </location>
</feature>
<dbReference type="GO" id="GO:0034501">
    <property type="term" value="P:protein localization to kinetochore"/>
    <property type="evidence" value="ECO:0007669"/>
    <property type="project" value="TreeGrafter"/>
</dbReference>
<dbReference type="GO" id="GO:0033316">
    <property type="term" value="P:meiotic spindle assembly checkpoint signaling"/>
    <property type="evidence" value="ECO:0007669"/>
    <property type="project" value="TreeGrafter"/>
</dbReference>
<dbReference type="InterPro" id="IPR000719">
    <property type="entry name" value="Prot_kinase_dom"/>
</dbReference>
<evidence type="ECO:0000313" key="10">
    <source>
        <dbReference type="EMBL" id="ORX93260.1"/>
    </source>
</evidence>
<dbReference type="GO" id="GO:0007094">
    <property type="term" value="P:mitotic spindle assembly checkpoint signaling"/>
    <property type="evidence" value="ECO:0007669"/>
    <property type="project" value="TreeGrafter"/>
</dbReference>
<proteinExistence type="inferred from homology"/>
<feature type="binding site" evidence="6">
    <location>
        <position position="101"/>
    </location>
    <ligand>
        <name>ATP</name>
        <dbReference type="ChEBI" id="CHEBI:30616"/>
    </ligand>
</feature>
<evidence type="ECO:0000256" key="5">
    <source>
        <dbReference type="ARBA" id="ARBA00022840"/>
    </source>
</evidence>
<comment type="caution">
    <text evidence="10">The sequence shown here is derived from an EMBL/GenBank/DDBJ whole genome shotgun (WGS) entry which is preliminary data.</text>
</comment>
<dbReference type="InParanoid" id="A0A1Y1Y5G4"/>
<dbReference type="PROSITE" id="PS50011">
    <property type="entry name" value="PROTEIN_KINASE_DOM"/>
    <property type="match status" value="1"/>
</dbReference>
<dbReference type="InterPro" id="IPR017441">
    <property type="entry name" value="Protein_kinase_ATP_BS"/>
</dbReference>
<organism evidence="10 11">
    <name type="scientific">Basidiobolus meristosporus CBS 931.73</name>
    <dbReference type="NCBI Taxonomy" id="1314790"/>
    <lineage>
        <taxon>Eukaryota</taxon>
        <taxon>Fungi</taxon>
        <taxon>Fungi incertae sedis</taxon>
        <taxon>Zoopagomycota</taxon>
        <taxon>Entomophthoromycotina</taxon>
        <taxon>Basidiobolomycetes</taxon>
        <taxon>Basidiobolales</taxon>
        <taxon>Basidiobolaceae</taxon>
        <taxon>Basidiobolus</taxon>
    </lineage>
</organism>
<dbReference type="GO" id="GO:0005634">
    <property type="term" value="C:nucleus"/>
    <property type="evidence" value="ECO:0007669"/>
    <property type="project" value="TreeGrafter"/>
</dbReference>
<dbReference type="AlphaFoldDB" id="A0A1Y1Y5G4"/>
<dbReference type="GO" id="GO:0000776">
    <property type="term" value="C:kinetochore"/>
    <property type="evidence" value="ECO:0007669"/>
    <property type="project" value="TreeGrafter"/>
</dbReference>
<dbReference type="FunFam" id="1.10.510.10:FF:000224">
    <property type="entry name" value="serine/threonine-protein kinase mph1 isoform X1"/>
    <property type="match status" value="1"/>
</dbReference>
<dbReference type="PANTHER" id="PTHR22974">
    <property type="entry name" value="MIXED LINEAGE PROTEIN KINASE"/>
    <property type="match status" value="1"/>
</dbReference>
<dbReference type="InterPro" id="IPR027084">
    <property type="entry name" value="Mps1_cat"/>
</dbReference>
<dbReference type="Proteomes" id="UP000193498">
    <property type="component" value="Unassembled WGS sequence"/>
</dbReference>
<dbReference type="SUPFAM" id="SSF56112">
    <property type="entry name" value="Protein kinase-like (PK-like)"/>
    <property type="match status" value="1"/>
</dbReference>
<feature type="compositionally biased region" description="Pro residues" evidence="8">
    <location>
        <begin position="41"/>
        <end position="59"/>
    </location>
</feature>
<keyword evidence="11" id="KW-1185">Reference proteome</keyword>
<dbReference type="InterPro" id="IPR011009">
    <property type="entry name" value="Kinase-like_dom_sf"/>
</dbReference>
<dbReference type="STRING" id="1314790.A0A1Y1Y5G4"/>
<dbReference type="PROSITE" id="PS00108">
    <property type="entry name" value="PROTEIN_KINASE_ST"/>
    <property type="match status" value="1"/>
</dbReference>
<feature type="domain" description="Protein kinase" evidence="9">
    <location>
        <begin position="73"/>
        <end position="350"/>
    </location>
</feature>
<evidence type="ECO:0000256" key="3">
    <source>
        <dbReference type="ARBA" id="ARBA00022741"/>
    </source>
</evidence>